<dbReference type="PRINTS" id="PR00326">
    <property type="entry name" value="GTP1OBG"/>
</dbReference>
<reference evidence="5 6" key="1">
    <citation type="journal article" date="2021" name="Sci. Rep.">
        <title>The genome of the diatom Chaetoceros tenuissimus carries an ancient integrated fragment of an extant virus.</title>
        <authorList>
            <person name="Hongo Y."/>
            <person name="Kimura K."/>
            <person name="Takaki Y."/>
            <person name="Yoshida Y."/>
            <person name="Baba S."/>
            <person name="Kobayashi G."/>
            <person name="Nagasaki K."/>
            <person name="Hano T."/>
            <person name="Tomaru Y."/>
        </authorList>
    </citation>
    <scope>NUCLEOTIDE SEQUENCE [LARGE SCALE GENOMIC DNA]</scope>
    <source>
        <strain evidence="5 6">NIES-3715</strain>
    </source>
</reference>
<dbReference type="PROSITE" id="PS51710">
    <property type="entry name" value="G_OBG"/>
    <property type="match status" value="1"/>
</dbReference>
<dbReference type="GO" id="GO:0016887">
    <property type="term" value="F:ATP hydrolysis activity"/>
    <property type="evidence" value="ECO:0007669"/>
    <property type="project" value="InterPro"/>
</dbReference>
<keyword evidence="1" id="KW-0479">Metal-binding</keyword>
<dbReference type="InterPro" id="IPR023192">
    <property type="entry name" value="TGS-like_dom_sf"/>
</dbReference>
<dbReference type="InterPro" id="IPR012675">
    <property type="entry name" value="Beta-grasp_dom_sf"/>
</dbReference>
<dbReference type="PANTHER" id="PTHR23305">
    <property type="entry name" value="OBG GTPASE FAMILY"/>
    <property type="match status" value="1"/>
</dbReference>
<feature type="domain" description="OBG-type G" evidence="4">
    <location>
        <begin position="3"/>
        <end position="257"/>
    </location>
</feature>
<dbReference type="InterPro" id="IPR006073">
    <property type="entry name" value="GTP-bd"/>
</dbReference>
<comment type="caution">
    <text evidence="5">The sequence shown here is derived from an EMBL/GenBank/DDBJ whole genome shotgun (WGS) entry which is preliminary data.</text>
</comment>
<dbReference type="Pfam" id="PF06071">
    <property type="entry name" value="YchF-GTPase_C"/>
    <property type="match status" value="1"/>
</dbReference>
<protein>
    <recommendedName>
        <fullName evidence="4">OBG-type G domain-containing protein</fullName>
    </recommendedName>
</protein>
<dbReference type="InterPro" id="IPR013029">
    <property type="entry name" value="YchF_C"/>
</dbReference>
<dbReference type="InterPro" id="IPR004396">
    <property type="entry name" value="ATPase_YchF/OLA1"/>
</dbReference>
<gene>
    <name evidence="5" type="ORF">CTEN210_07593</name>
</gene>
<dbReference type="Proteomes" id="UP001054902">
    <property type="component" value="Unassembled WGS sequence"/>
</dbReference>
<evidence type="ECO:0000256" key="2">
    <source>
        <dbReference type="ARBA" id="ARBA00022741"/>
    </source>
</evidence>
<dbReference type="AlphaFoldDB" id="A0AAD3CRZ8"/>
<proteinExistence type="predicted"/>
<accession>A0AAD3CRZ8</accession>
<dbReference type="PANTHER" id="PTHR23305:SF18">
    <property type="entry name" value="OBG-TYPE G DOMAIN-CONTAINING PROTEIN"/>
    <property type="match status" value="1"/>
</dbReference>
<dbReference type="GO" id="GO:0046872">
    <property type="term" value="F:metal ion binding"/>
    <property type="evidence" value="ECO:0007669"/>
    <property type="project" value="UniProtKB-KW"/>
</dbReference>
<dbReference type="EMBL" id="BLLK01000045">
    <property type="protein sequence ID" value="GFH51117.1"/>
    <property type="molecule type" value="Genomic_DNA"/>
</dbReference>
<dbReference type="SUPFAM" id="SSF81271">
    <property type="entry name" value="TGS-like"/>
    <property type="match status" value="1"/>
</dbReference>
<dbReference type="GO" id="GO:0005525">
    <property type="term" value="F:GTP binding"/>
    <property type="evidence" value="ECO:0007669"/>
    <property type="project" value="InterPro"/>
</dbReference>
<dbReference type="InterPro" id="IPR031167">
    <property type="entry name" value="G_OBG"/>
</dbReference>
<dbReference type="PIRSF" id="PIRSF006641">
    <property type="entry name" value="CHP00092"/>
    <property type="match status" value="1"/>
</dbReference>
<keyword evidence="6" id="KW-1185">Reference proteome</keyword>
<dbReference type="SUPFAM" id="SSF52540">
    <property type="entry name" value="P-loop containing nucleoside triphosphate hydrolases"/>
    <property type="match status" value="1"/>
</dbReference>
<evidence type="ECO:0000313" key="6">
    <source>
        <dbReference type="Proteomes" id="UP001054902"/>
    </source>
</evidence>
<dbReference type="GO" id="GO:0005737">
    <property type="term" value="C:cytoplasm"/>
    <property type="evidence" value="ECO:0007669"/>
    <property type="project" value="TreeGrafter"/>
</dbReference>
<dbReference type="GO" id="GO:0005524">
    <property type="term" value="F:ATP binding"/>
    <property type="evidence" value="ECO:0007669"/>
    <property type="project" value="UniProtKB-KW"/>
</dbReference>
<evidence type="ECO:0000259" key="4">
    <source>
        <dbReference type="PROSITE" id="PS51710"/>
    </source>
</evidence>
<evidence type="ECO:0000256" key="1">
    <source>
        <dbReference type="ARBA" id="ARBA00022723"/>
    </source>
</evidence>
<keyword evidence="3" id="KW-0067">ATP-binding</keyword>
<dbReference type="Gene3D" id="3.40.50.300">
    <property type="entry name" value="P-loop containing nucleotide triphosphate hydrolases"/>
    <property type="match status" value="1"/>
</dbReference>
<evidence type="ECO:0000313" key="5">
    <source>
        <dbReference type="EMBL" id="GFH51117.1"/>
    </source>
</evidence>
<dbReference type="InterPro" id="IPR027417">
    <property type="entry name" value="P-loop_NTPase"/>
</dbReference>
<dbReference type="InterPro" id="IPR041706">
    <property type="entry name" value="YchF_N"/>
</dbReference>
<dbReference type="Pfam" id="PF01926">
    <property type="entry name" value="MMR_HSR1"/>
    <property type="match status" value="1"/>
</dbReference>
<organism evidence="5 6">
    <name type="scientific">Chaetoceros tenuissimus</name>
    <dbReference type="NCBI Taxonomy" id="426638"/>
    <lineage>
        <taxon>Eukaryota</taxon>
        <taxon>Sar</taxon>
        <taxon>Stramenopiles</taxon>
        <taxon>Ochrophyta</taxon>
        <taxon>Bacillariophyta</taxon>
        <taxon>Coscinodiscophyceae</taxon>
        <taxon>Chaetocerotophycidae</taxon>
        <taxon>Chaetocerotales</taxon>
        <taxon>Chaetocerotaceae</taxon>
        <taxon>Chaetoceros</taxon>
    </lineage>
</organism>
<dbReference type="NCBIfam" id="TIGR00092">
    <property type="entry name" value="redox-regulated ATPase YchF"/>
    <property type="match status" value="1"/>
</dbReference>
<dbReference type="Gene3D" id="3.10.20.30">
    <property type="match status" value="1"/>
</dbReference>
<dbReference type="CDD" id="cd01900">
    <property type="entry name" value="YchF"/>
    <property type="match status" value="1"/>
</dbReference>
<name>A0AAD3CRZ8_9STRA</name>
<sequence>MKVKVAICGLPNVGKSTLFNAIAQRSIANSQNFPFCTIEPNVTPIPIPDPNLEPLAKIASSKKAVPGTISLVDVAGLVKGASRGEGLGNKFLATVRECDVIVHVVRSYIDDDIIHVDGKVDPVADAEVINLELLLADLAHVQRRLEKNSCPDDEREVLSKIEAALEEGKLARSIGLTETETFLIKSMGLLSLKPVIYAFNVDDIDYFLNRDEVLDKVKDYMNQIQYCDLEIDSYMLTSAKFESELGLLDAEERSEYVASFIGEDDSNVLEQLSYHILPLLVKDILNLSLVYTGPGVPVERSQTIKTHVISSGISALGLAGKLHGEIQRGFMRAEVTEAKDMLMYNNYNEARDAGNVRTEGKDYVLQNNDIILIKWK</sequence>
<keyword evidence="2" id="KW-0547">Nucleotide-binding</keyword>
<dbReference type="Gene3D" id="1.10.150.300">
    <property type="entry name" value="TGS-like domain"/>
    <property type="match status" value="1"/>
</dbReference>
<dbReference type="InterPro" id="IPR012676">
    <property type="entry name" value="TGS-like"/>
</dbReference>
<evidence type="ECO:0000256" key="3">
    <source>
        <dbReference type="ARBA" id="ARBA00022840"/>
    </source>
</evidence>